<comment type="caution">
    <text evidence="2">The sequence shown here is derived from an EMBL/GenBank/DDBJ whole genome shotgun (WGS) entry which is preliminary data.</text>
</comment>
<evidence type="ECO:0000259" key="1">
    <source>
        <dbReference type="Pfam" id="PF01755"/>
    </source>
</evidence>
<reference evidence="2" key="1">
    <citation type="submission" date="2023-07" db="EMBL/GenBank/DDBJ databases">
        <title>Genomic Encyclopedia of Type Strains, Phase IV (KMG-IV): sequencing the most valuable type-strain genomes for metagenomic binning, comparative biology and taxonomic classification.</title>
        <authorList>
            <person name="Goeker M."/>
        </authorList>
    </citation>
    <scope>NUCLEOTIDE SEQUENCE</scope>
    <source>
        <strain evidence="2">DSM 19569</strain>
    </source>
</reference>
<proteinExistence type="predicted"/>
<organism evidence="2 3">
    <name type="scientific">Methylobacterium brachiatum</name>
    <dbReference type="NCBI Taxonomy" id="269660"/>
    <lineage>
        <taxon>Bacteria</taxon>
        <taxon>Pseudomonadati</taxon>
        <taxon>Pseudomonadota</taxon>
        <taxon>Alphaproteobacteria</taxon>
        <taxon>Hyphomicrobiales</taxon>
        <taxon>Methylobacteriaceae</taxon>
        <taxon>Methylobacterium</taxon>
    </lineage>
</organism>
<dbReference type="InterPro" id="IPR002654">
    <property type="entry name" value="Glyco_trans_25"/>
</dbReference>
<dbReference type="RefSeq" id="WP_230365779.1">
    <property type="nucleotide sequence ID" value="NZ_JAJALK010000003.1"/>
</dbReference>
<gene>
    <name evidence="2" type="ORF">QO001_001373</name>
</gene>
<dbReference type="Proteomes" id="UP001223420">
    <property type="component" value="Unassembled WGS sequence"/>
</dbReference>
<accession>A0AAJ1WVA5</accession>
<dbReference type="EMBL" id="JAUSWL010000002">
    <property type="protein sequence ID" value="MDQ0542455.1"/>
    <property type="molecule type" value="Genomic_DNA"/>
</dbReference>
<evidence type="ECO:0000313" key="3">
    <source>
        <dbReference type="Proteomes" id="UP001223420"/>
    </source>
</evidence>
<keyword evidence="2" id="KW-0808">Transferase</keyword>
<sequence length="269" mass="29324">MKIFIAIHRTNAHYCASKVGFMCCIAISAPRYRERHAYITRHLHSIWGPDFEIMGIDGTIAGRDASPNSDLTPEQVGCALSHLAAYESVIARKMPWALIVADDAVLPPDIHDILVRVEATLRRGDVVLLHNRPPHRASFSTVDAVSIGDYRLCLPMRMSGLGTSAAYVITRQAAEGILAANRPVVAAAYEWGYFYERKAVSRARVMSPNPVSIHAFDAPLLPAGSNARGLVKGSLRPLLAAGRRFLDARMAGTTVFVDEASPYGTMSPQ</sequence>
<feature type="domain" description="Glycosyl transferase family 25" evidence="1">
    <location>
        <begin position="66"/>
        <end position="184"/>
    </location>
</feature>
<evidence type="ECO:0000313" key="2">
    <source>
        <dbReference type="EMBL" id="MDQ0542455.1"/>
    </source>
</evidence>
<name>A0AAJ1WVA5_9HYPH</name>
<dbReference type="AlphaFoldDB" id="A0AAJ1WVA5"/>
<dbReference type="Pfam" id="PF01755">
    <property type="entry name" value="Glyco_transf_25"/>
    <property type="match status" value="1"/>
</dbReference>
<protein>
    <submittedName>
        <fullName evidence="2">Glycosyl transferase family 25</fullName>
    </submittedName>
</protein>
<dbReference type="GO" id="GO:0016740">
    <property type="term" value="F:transferase activity"/>
    <property type="evidence" value="ECO:0007669"/>
    <property type="project" value="UniProtKB-KW"/>
</dbReference>